<evidence type="ECO:0008006" key="8">
    <source>
        <dbReference type="Google" id="ProtNLM"/>
    </source>
</evidence>
<dbReference type="PANTHER" id="PTHR12872:SF3">
    <property type="entry name" value="ALPHA-N-ACETYLGLUCOSAMINIDASE"/>
    <property type="match status" value="1"/>
</dbReference>
<dbReference type="InterPro" id="IPR029018">
    <property type="entry name" value="Hex-like_dom2"/>
</dbReference>
<evidence type="ECO:0000256" key="2">
    <source>
        <dbReference type="SAM" id="SignalP"/>
    </source>
</evidence>
<sequence length="919" mass="105479">MASPPRPLPRVRPLFALVLSLLFLVFLLSWAADSSPLESSHLYRVLHIQERERLPPAFQVAAARGLLARLLPFHVSSFEFKIVSKETCGGVACFIISNHPSLSTKGFPEILIQGTSGVELSSGLHWYLKHWCLIHISWEKTGGLQLSSLPKVGSLPHVPSAGILVQRPVPLSYYQNAVTASYSYAWWSWERWEKEIDWMVLQGVNLPLAFNGQEAIWQKVFERYNISHRDLDDFFGGPAFLSWSRMGNLHGWGGPLPQSWLDDQLVLQKKILARMYSFGMTPVLPAFSGNVPSALRSKFPLAKITHLGNWFTVHSDPRWCCTYLLDATDPLFIEIGKAFMEQQLKEYGRRSHIYNCDTFDENTPPVDDPKYISSLGSAIYKGMQSGDDDAIWLMQGWLFSYDPFWKPPQMKDEILLLIPIGRMVVLDLFAEIPFLHNLDQQQLILIFSRCMLHNFAGNIEMYGILDAIALGPIEARTSENSTMVGVGMSMEGIEQNPVVYDLMSEMAFHHKPVDVKIWVDLYATRRYGRSVPALQDAWQILYHTLYNCTDGAYDKNRDVIVAFPDVDPSVILIPEIFEERNLVHFSRQLSEREPLKETANSYDQPHLWYSTADITRALVLFLENGYDVSDSQTFRYDLVDLTRQALAKYANKVFLKIIEGYHLSNLKQVTIYSQHFLDLVKDLDMLLSCHDGFLLGPWLESAKRLARDPEQEQQFEWNARTQVTMWFDNTENEASLLRDYGNKYWSGLLLDYYGPRACIYFKYMIDSLVKGDSFPLEDWRRDWIGLTNKWQSSRNLFPVKASGDALNISRWLYDKYLSLFGHILFRFNFLFGHTLQVQLLSSMQESTQKISDSSILERYILAECLLSVLLFFPPLINSTASLIRATKGMYSIQVAFTSLDIKVTFVSLDIEDEDEVLLL</sequence>
<dbReference type="Gene3D" id="1.20.120.670">
    <property type="entry name" value="N-acetyl-b-d-glucoasminidase"/>
    <property type="match status" value="1"/>
</dbReference>
<gene>
    <name evidence="6" type="ORF">C4D60_Mb01t32990</name>
</gene>
<comment type="caution">
    <text evidence="6">The sequence shown here is derived from an EMBL/GenBank/DDBJ whole genome shotgun (WGS) entry which is preliminary data.</text>
</comment>
<evidence type="ECO:0000259" key="5">
    <source>
        <dbReference type="Pfam" id="PF12972"/>
    </source>
</evidence>
<dbReference type="Pfam" id="PF05089">
    <property type="entry name" value="NAGLU"/>
    <property type="match status" value="1"/>
</dbReference>
<feature type="domain" description="Alpha-N-acetylglucosaminidase N-terminal" evidence="4">
    <location>
        <begin position="61"/>
        <end position="156"/>
    </location>
</feature>
<evidence type="ECO:0000313" key="7">
    <source>
        <dbReference type="Proteomes" id="UP000317650"/>
    </source>
</evidence>
<protein>
    <recommendedName>
        <fullName evidence="8">Alpha-N-acetylglucosaminidase</fullName>
    </recommendedName>
</protein>
<feature type="chain" id="PRO_5020270477" description="Alpha-N-acetylglucosaminidase" evidence="2">
    <location>
        <begin position="32"/>
        <end position="919"/>
    </location>
</feature>
<dbReference type="InterPro" id="IPR024240">
    <property type="entry name" value="NAGLU_N"/>
</dbReference>
<evidence type="ECO:0000259" key="4">
    <source>
        <dbReference type="Pfam" id="PF12971"/>
    </source>
</evidence>
<dbReference type="Gene3D" id="3.20.20.80">
    <property type="entry name" value="Glycosidases"/>
    <property type="match status" value="1"/>
</dbReference>
<keyword evidence="2" id="KW-0732">Signal</keyword>
<dbReference type="Pfam" id="PF12971">
    <property type="entry name" value="NAGLU_N"/>
    <property type="match status" value="1"/>
</dbReference>
<dbReference type="InterPro" id="IPR024732">
    <property type="entry name" value="NAGLU_C"/>
</dbReference>
<keyword evidence="1" id="KW-0378">Hydrolase</keyword>
<dbReference type="Gene3D" id="3.30.379.10">
    <property type="entry name" value="Chitobiase/beta-hexosaminidase domain 2-like"/>
    <property type="match status" value="1"/>
</dbReference>
<accession>A0A4S8JSF2</accession>
<feature type="domain" description="Alpha-N-acetylglucosaminidase tim-barrel" evidence="3">
    <location>
        <begin position="173"/>
        <end position="509"/>
    </location>
</feature>
<dbReference type="InterPro" id="IPR007781">
    <property type="entry name" value="NAGLU"/>
</dbReference>
<proteinExistence type="predicted"/>
<dbReference type="AlphaFoldDB" id="A0A4S8JSF2"/>
<name>A0A4S8JSF2_MUSBA</name>
<feature type="domain" description="Alpha-N-acetylglucosaminidase C-terminal" evidence="5">
    <location>
        <begin position="518"/>
        <end position="815"/>
    </location>
</feature>
<evidence type="ECO:0000313" key="6">
    <source>
        <dbReference type="EMBL" id="THU65044.1"/>
    </source>
</evidence>
<evidence type="ECO:0000256" key="1">
    <source>
        <dbReference type="ARBA" id="ARBA00022801"/>
    </source>
</evidence>
<evidence type="ECO:0000259" key="3">
    <source>
        <dbReference type="Pfam" id="PF05089"/>
    </source>
</evidence>
<feature type="signal peptide" evidence="2">
    <location>
        <begin position="1"/>
        <end position="31"/>
    </location>
</feature>
<dbReference type="Proteomes" id="UP000317650">
    <property type="component" value="Chromosome 1"/>
</dbReference>
<organism evidence="6 7">
    <name type="scientific">Musa balbisiana</name>
    <name type="common">Banana</name>
    <dbReference type="NCBI Taxonomy" id="52838"/>
    <lineage>
        <taxon>Eukaryota</taxon>
        <taxon>Viridiplantae</taxon>
        <taxon>Streptophyta</taxon>
        <taxon>Embryophyta</taxon>
        <taxon>Tracheophyta</taxon>
        <taxon>Spermatophyta</taxon>
        <taxon>Magnoliopsida</taxon>
        <taxon>Liliopsida</taxon>
        <taxon>Zingiberales</taxon>
        <taxon>Musaceae</taxon>
        <taxon>Musa</taxon>
    </lineage>
</organism>
<dbReference type="InterPro" id="IPR024733">
    <property type="entry name" value="NAGLU_tim-barrel"/>
</dbReference>
<dbReference type="STRING" id="52838.A0A4S8JSF2"/>
<dbReference type="PANTHER" id="PTHR12872">
    <property type="entry name" value="ALPHA-N-ACETYLGLUCOSAMINIDASE"/>
    <property type="match status" value="1"/>
</dbReference>
<keyword evidence="7" id="KW-1185">Reference proteome</keyword>
<dbReference type="Pfam" id="PF12972">
    <property type="entry name" value="NAGLU_C"/>
    <property type="match status" value="1"/>
</dbReference>
<reference evidence="6 7" key="1">
    <citation type="journal article" date="2019" name="Nat. Plants">
        <title>Genome sequencing of Musa balbisiana reveals subgenome evolution and function divergence in polyploid bananas.</title>
        <authorList>
            <person name="Yao X."/>
        </authorList>
    </citation>
    <scope>NUCLEOTIDE SEQUENCE [LARGE SCALE GENOMIC DNA]</scope>
    <source>
        <strain evidence="7">cv. DH-PKW</strain>
        <tissue evidence="6">Leaves</tissue>
    </source>
</reference>
<dbReference type="GO" id="GO:0016787">
    <property type="term" value="F:hydrolase activity"/>
    <property type="evidence" value="ECO:0007669"/>
    <property type="project" value="UniProtKB-KW"/>
</dbReference>
<dbReference type="EMBL" id="PYDT01000004">
    <property type="protein sequence ID" value="THU65044.1"/>
    <property type="molecule type" value="Genomic_DNA"/>
</dbReference>